<evidence type="ECO:0000256" key="5">
    <source>
        <dbReference type="ARBA" id="ARBA00023015"/>
    </source>
</evidence>
<evidence type="ECO:0000256" key="2">
    <source>
        <dbReference type="ARBA" id="ARBA00022723"/>
    </source>
</evidence>
<evidence type="ECO:0000256" key="9">
    <source>
        <dbReference type="PROSITE-ProRule" id="PRU01343"/>
    </source>
</evidence>
<dbReference type="InterPro" id="IPR010666">
    <property type="entry name" value="Znf_GRF"/>
</dbReference>
<keyword evidence="5" id="KW-0805">Transcription regulation</keyword>
<evidence type="ECO:0000313" key="16">
    <source>
        <dbReference type="Proteomes" id="UP000694251"/>
    </source>
</evidence>
<evidence type="ECO:0000256" key="7">
    <source>
        <dbReference type="ARBA" id="ARBA00023163"/>
    </source>
</evidence>
<keyword evidence="3 9" id="KW-0863">Zinc-finger</keyword>
<evidence type="ECO:0000256" key="8">
    <source>
        <dbReference type="ARBA" id="ARBA00023242"/>
    </source>
</evidence>
<keyword evidence="4" id="KW-0862">Zinc</keyword>
<feature type="transmembrane region" description="Helical" evidence="12">
    <location>
        <begin position="421"/>
        <end position="438"/>
    </location>
</feature>
<gene>
    <name evidence="15" type="ORF">ISN44_As07g009180</name>
</gene>
<dbReference type="GO" id="GO:0003700">
    <property type="term" value="F:DNA-binding transcription factor activity"/>
    <property type="evidence" value="ECO:0007669"/>
    <property type="project" value="InterPro"/>
</dbReference>
<keyword evidence="2" id="KW-0479">Metal-binding</keyword>
<feature type="domain" description="BHLH" evidence="13">
    <location>
        <begin position="125"/>
        <end position="176"/>
    </location>
</feature>
<dbReference type="Pfam" id="PF06839">
    <property type="entry name" value="Zn_ribbon_GRF"/>
    <property type="match status" value="1"/>
</dbReference>
<dbReference type="GO" id="GO:0008270">
    <property type="term" value="F:zinc ion binding"/>
    <property type="evidence" value="ECO:0007669"/>
    <property type="project" value="UniProtKB-KW"/>
</dbReference>
<evidence type="ECO:0000256" key="1">
    <source>
        <dbReference type="ARBA" id="ARBA00004123"/>
    </source>
</evidence>
<feature type="region of interest" description="Disordered" evidence="11">
    <location>
        <begin position="83"/>
        <end position="110"/>
    </location>
</feature>
<dbReference type="GO" id="GO:0010052">
    <property type="term" value="P:guard cell differentiation"/>
    <property type="evidence" value="ECO:0007669"/>
    <property type="project" value="InterPro"/>
</dbReference>
<dbReference type="InterPro" id="IPR011598">
    <property type="entry name" value="bHLH_dom"/>
</dbReference>
<dbReference type="PANTHER" id="PTHR46684:SF6">
    <property type="entry name" value="TRANSCRIPTION FACTOR FAMA"/>
    <property type="match status" value="1"/>
</dbReference>
<keyword evidence="12" id="KW-0812">Transmembrane</keyword>
<dbReference type="PROSITE" id="PS50888">
    <property type="entry name" value="BHLH"/>
    <property type="match status" value="1"/>
</dbReference>
<protein>
    <submittedName>
        <fullName evidence="15">Helix-loop-helix DNA-binding domain superfamily</fullName>
    </submittedName>
</protein>
<dbReference type="GO" id="GO:0005634">
    <property type="term" value="C:nucleus"/>
    <property type="evidence" value="ECO:0007669"/>
    <property type="project" value="UniProtKB-SubCell"/>
</dbReference>
<evidence type="ECO:0000256" key="6">
    <source>
        <dbReference type="ARBA" id="ARBA00023125"/>
    </source>
</evidence>
<dbReference type="Proteomes" id="UP000694251">
    <property type="component" value="Chromosome 7"/>
</dbReference>
<dbReference type="EMBL" id="JAEFBJ010000007">
    <property type="protein sequence ID" value="KAG7588590.1"/>
    <property type="molecule type" value="Genomic_DNA"/>
</dbReference>
<keyword evidence="8" id="KW-0539">Nucleus</keyword>
<keyword evidence="12" id="KW-0472">Membrane</keyword>
<dbReference type="SMART" id="SM00353">
    <property type="entry name" value="HLH"/>
    <property type="match status" value="1"/>
</dbReference>
<dbReference type="AlphaFoldDB" id="A0A8T2BQF5"/>
<dbReference type="PROSITE" id="PS51999">
    <property type="entry name" value="ZF_GRF"/>
    <property type="match status" value="1"/>
</dbReference>
<sequence>MALEGVFLQHDNIFSYNGAYSNIYTEDEPHFYDLQASLGFLDSQTENYNSTFLQEDYYENTTTFLHQPLPEIAISEANITANRNSSGSPNCDMSYHRDSETNTTRNKKATRRRTRVKKNKEDINNQRMTHIAVERNRRKLMNEYLSVLRSLMPDSYVQRCDQASIVGGSINFIRELEHRLHLLNGNREQNENSLSCRDISSATPFSDAFKLPQISMGSSAVSENVVLNNALADIEVSLVECHASLKIRSRRRPKILLNLVSGLQSLGFIILHLNVSTVSDFILYCFSTKCMKSSVFMMMVNSNPKVDRFGGVNVSVIRCGEAVKMGTSRTAKNPGRLFHSCPNGSAEDRCFHTFKWTDECMVEEIEDLKLQMNNLEEDSRSLQKSYNACESVVGTLQMENRVCEAVVENEMQECKIELRSLKNMIGCVLVLLLVYMFMF</sequence>
<reference evidence="15 16" key="1">
    <citation type="submission" date="2020-12" db="EMBL/GenBank/DDBJ databases">
        <title>Concerted genomic and epigenomic changes stabilize Arabidopsis allopolyploids.</title>
        <authorList>
            <person name="Chen Z."/>
        </authorList>
    </citation>
    <scope>NUCLEOTIDE SEQUENCE [LARGE SCALE GENOMIC DNA]</scope>
    <source>
        <strain evidence="15">As9502</strain>
        <tissue evidence="15">Leaf</tissue>
    </source>
</reference>
<evidence type="ECO:0000256" key="3">
    <source>
        <dbReference type="ARBA" id="ARBA00022771"/>
    </source>
</evidence>
<evidence type="ECO:0000256" key="4">
    <source>
        <dbReference type="ARBA" id="ARBA00022833"/>
    </source>
</evidence>
<keyword evidence="10" id="KW-0175">Coiled coil</keyword>
<evidence type="ECO:0000259" key="13">
    <source>
        <dbReference type="PROSITE" id="PS50888"/>
    </source>
</evidence>
<evidence type="ECO:0000313" key="15">
    <source>
        <dbReference type="EMBL" id="KAG7588590.1"/>
    </source>
</evidence>
<dbReference type="GO" id="GO:0003677">
    <property type="term" value="F:DNA binding"/>
    <property type="evidence" value="ECO:0007669"/>
    <property type="project" value="UniProtKB-KW"/>
</dbReference>
<keyword evidence="6 15" id="KW-0238">DNA-binding</keyword>
<feature type="coiled-coil region" evidence="10">
    <location>
        <begin position="358"/>
        <end position="424"/>
    </location>
</feature>
<dbReference type="GO" id="GO:0046983">
    <property type="term" value="F:protein dimerization activity"/>
    <property type="evidence" value="ECO:0007669"/>
    <property type="project" value="InterPro"/>
</dbReference>
<dbReference type="InterPro" id="IPR044283">
    <property type="entry name" value="FAMA/SPEECHLESS/MUTE-like"/>
</dbReference>
<keyword evidence="7" id="KW-0804">Transcription</keyword>
<proteinExistence type="predicted"/>
<keyword evidence="16" id="KW-1185">Reference proteome</keyword>
<evidence type="ECO:0000256" key="11">
    <source>
        <dbReference type="SAM" id="MobiDB-lite"/>
    </source>
</evidence>
<keyword evidence="12" id="KW-1133">Transmembrane helix</keyword>
<feature type="domain" description="GRF-type" evidence="14">
    <location>
        <begin position="316"/>
        <end position="360"/>
    </location>
</feature>
<dbReference type="OrthoDB" id="684567at2759"/>
<dbReference type="PANTHER" id="PTHR46684">
    <property type="entry name" value="TRANSCRIPTION FACTOR FAMA"/>
    <property type="match status" value="1"/>
</dbReference>
<organism evidence="15 16">
    <name type="scientific">Arabidopsis suecica</name>
    <name type="common">Swedish thale-cress</name>
    <name type="synonym">Cardaminopsis suecica</name>
    <dbReference type="NCBI Taxonomy" id="45249"/>
    <lineage>
        <taxon>Eukaryota</taxon>
        <taxon>Viridiplantae</taxon>
        <taxon>Streptophyta</taxon>
        <taxon>Embryophyta</taxon>
        <taxon>Tracheophyta</taxon>
        <taxon>Spermatophyta</taxon>
        <taxon>Magnoliopsida</taxon>
        <taxon>eudicotyledons</taxon>
        <taxon>Gunneridae</taxon>
        <taxon>Pentapetalae</taxon>
        <taxon>rosids</taxon>
        <taxon>malvids</taxon>
        <taxon>Brassicales</taxon>
        <taxon>Brassicaceae</taxon>
        <taxon>Camelineae</taxon>
        <taxon>Arabidopsis</taxon>
    </lineage>
</organism>
<dbReference type="Pfam" id="PF00010">
    <property type="entry name" value="HLH"/>
    <property type="match status" value="1"/>
</dbReference>
<accession>A0A8T2BQF5</accession>
<comment type="subcellular location">
    <subcellularLocation>
        <location evidence="1">Nucleus</location>
    </subcellularLocation>
</comment>
<evidence type="ECO:0000256" key="12">
    <source>
        <dbReference type="SAM" id="Phobius"/>
    </source>
</evidence>
<name>A0A8T2BQF5_ARASU</name>
<comment type="caution">
    <text evidence="15">The sequence shown here is derived from an EMBL/GenBank/DDBJ whole genome shotgun (WGS) entry which is preliminary data.</text>
</comment>
<evidence type="ECO:0000256" key="10">
    <source>
        <dbReference type="SAM" id="Coils"/>
    </source>
</evidence>
<evidence type="ECO:0000259" key="14">
    <source>
        <dbReference type="PROSITE" id="PS51999"/>
    </source>
</evidence>